<keyword evidence="7" id="KW-1185">Reference proteome</keyword>
<organism evidence="6 7">
    <name type="scientific">Methanolobus chelungpuianus</name>
    <dbReference type="NCBI Taxonomy" id="502115"/>
    <lineage>
        <taxon>Archaea</taxon>
        <taxon>Methanobacteriati</taxon>
        <taxon>Methanobacteriota</taxon>
        <taxon>Stenosarchaea group</taxon>
        <taxon>Methanomicrobia</taxon>
        <taxon>Methanosarcinales</taxon>
        <taxon>Methanosarcinaceae</taxon>
        <taxon>Methanolobus</taxon>
    </lineage>
</organism>
<evidence type="ECO:0000256" key="1">
    <source>
        <dbReference type="ARBA" id="ARBA00008354"/>
    </source>
</evidence>
<keyword evidence="4" id="KW-0862">Zinc</keyword>
<accession>A0AAE3HAS6</accession>
<dbReference type="PANTHER" id="PTHR10876">
    <property type="entry name" value="ZINC FINGER PROTEIN ZPR1"/>
    <property type="match status" value="1"/>
</dbReference>
<evidence type="ECO:0000256" key="4">
    <source>
        <dbReference type="ARBA" id="ARBA00022833"/>
    </source>
</evidence>
<name>A0AAE3HAS6_9EURY</name>
<dbReference type="InterPro" id="IPR004470">
    <property type="entry name" value="ZPR1-like_arc"/>
</dbReference>
<dbReference type="SMART" id="SM00709">
    <property type="entry name" value="Zpr1"/>
    <property type="match status" value="1"/>
</dbReference>
<dbReference type="EMBL" id="JTEO01000004">
    <property type="protein sequence ID" value="MCQ6962860.1"/>
    <property type="molecule type" value="Genomic_DNA"/>
</dbReference>
<dbReference type="GO" id="GO:0008270">
    <property type="term" value="F:zinc ion binding"/>
    <property type="evidence" value="ECO:0007669"/>
    <property type="project" value="UniProtKB-KW"/>
</dbReference>
<dbReference type="NCBIfam" id="TIGR00310">
    <property type="entry name" value="ZPR1_znf"/>
    <property type="match status" value="1"/>
</dbReference>
<dbReference type="Pfam" id="PF22794">
    <property type="entry name" value="jr-ZPR1"/>
    <property type="match status" value="1"/>
</dbReference>
<dbReference type="AlphaFoldDB" id="A0AAE3HAS6"/>
<keyword evidence="2" id="KW-0479">Metal-binding</keyword>
<sequence>MSEEAPCHNFVTRTSCPLCHEELIINWQGDDIPYFGEVMHITSRCDCGFKFSDTLILAQREPVRYELKVESMEDLYSRVVRSTSGTIRVPELGIDVEPGSISESYVTNVEGVLDRILSVVVTATKWSAEEPEKYSLGLDIQQALRDAMDCKRELTLIIEDPLGNSAIISDKAKSTLLSPEEAGQLKTGMIVFDTSSAEMEIDACDADHSLTD</sequence>
<evidence type="ECO:0000259" key="5">
    <source>
        <dbReference type="SMART" id="SM00709"/>
    </source>
</evidence>
<protein>
    <submittedName>
        <fullName evidence="6">ZPR1-related zinc finger protein</fullName>
    </submittedName>
</protein>
<dbReference type="InterPro" id="IPR040141">
    <property type="entry name" value="ZPR1"/>
</dbReference>
<dbReference type="InterPro" id="IPR056180">
    <property type="entry name" value="ZPR1_jr_dom"/>
</dbReference>
<feature type="domain" description="Zinc finger ZPR1-type" evidence="5">
    <location>
        <begin position="14"/>
        <end position="169"/>
    </location>
</feature>
<gene>
    <name evidence="6" type="ORF">PV02_07160</name>
</gene>
<dbReference type="FunFam" id="2.60.120.1040:FF:000008">
    <property type="entry name" value="Zn finger containing protein"/>
    <property type="match status" value="1"/>
</dbReference>
<evidence type="ECO:0000256" key="2">
    <source>
        <dbReference type="ARBA" id="ARBA00022723"/>
    </source>
</evidence>
<dbReference type="Proteomes" id="UP001206983">
    <property type="component" value="Unassembled WGS sequence"/>
</dbReference>
<dbReference type="InterPro" id="IPR004457">
    <property type="entry name" value="Znf_ZPR1"/>
</dbReference>
<comment type="caution">
    <text evidence="6">The sequence shown here is derived from an EMBL/GenBank/DDBJ whole genome shotgun (WGS) entry which is preliminary data.</text>
</comment>
<proteinExistence type="inferred from homology"/>
<dbReference type="PANTHER" id="PTHR10876:SF0">
    <property type="entry name" value="ZINC FINGER PROTEIN ZPR1"/>
    <property type="match status" value="1"/>
</dbReference>
<reference evidence="6 7" key="1">
    <citation type="journal article" date="2011" name="Appl. Environ. Microbiol.">
        <title>Methanogenic archaea isolated from Taiwan's Chelungpu fault.</title>
        <authorList>
            <person name="Wu S.Y."/>
            <person name="Lai M.C."/>
        </authorList>
    </citation>
    <scope>NUCLEOTIDE SEQUENCE [LARGE SCALE GENOMIC DNA]</scope>
    <source>
        <strain evidence="6 7">St545Mb</strain>
    </source>
</reference>
<comment type="similarity">
    <text evidence="1">Belongs to the ZPR1 family.</text>
</comment>
<dbReference type="NCBIfam" id="TIGR00340">
    <property type="entry name" value="zpr1_rel"/>
    <property type="match status" value="1"/>
</dbReference>
<evidence type="ECO:0000313" key="6">
    <source>
        <dbReference type="EMBL" id="MCQ6962860.1"/>
    </source>
</evidence>
<dbReference type="RefSeq" id="WP_256622715.1">
    <property type="nucleotide sequence ID" value="NZ_JTEO01000004.1"/>
</dbReference>
<keyword evidence="3" id="KW-0863">Zinc-finger</keyword>
<dbReference type="Gene3D" id="2.60.120.1040">
    <property type="entry name" value="ZPR1, A/B domain"/>
    <property type="match status" value="1"/>
</dbReference>
<evidence type="ECO:0000256" key="3">
    <source>
        <dbReference type="ARBA" id="ARBA00022771"/>
    </source>
</evidence>
<evidence type="ECO:0000313" key="7">
    <source>
        <dbReference type="Proteomes" id="UP001206983"/>
    </source>
</evidence>
<dbReference type="InterPro" id="IPR042451">
    <property type="entry name" value="ZPR1_A/B_dom"/>
</dbReference>